<keyword evidence="2" id="KW-1185">Reference proteome</keyword>
<accession>A0A6S7IDF9</accession>
<dbReference type="EMBL" id="CACRXK020004153">
    <property type="protein sequence ID" value="CAB4001678.1"/>
    <property type="molecule type" value="Genomic_DNA"/>
</dbReference>
<name>A0A6S7IDF9_PARCT</name>
<comment type="caution">
    <text evidence="1">The sequence shown here is derived from an EMBL/GenBank/DDBJ whole genome shotgun (WGS) entry which is preliminary data.</text>
</comment>
<protein>
    <submittedName>
        <fullName evidence="1">Uncharacterized protein</fullName>
    </submittedName>
</protein>
<dbReference type="Proteomes" id="UP001152795">
    <property type="component" value="Unassembled WGS sequence"/>
</dbReference>
<reference evidence="1" key="1">
    <citation type="submission" date="2020-04" db="EMBL/GenBank/DDBJ databases">
        <authorList>
            <person name="Alioto T."/>
            <person name="Alioto T."/>
            <person name="Gomez Garrido J."/>
        </authorList>
    </citation>
    <scope>NUCLEOTIDE SEQUENCE</scope>
    <source>
        <strain evidence="1">A484AB</strain>
    </source>
</reference>
<dbReference type="AlphaFoldDB" id="A0A6S7IDF9"/>
<evidence type="ECO:0000313" key="2">
    <source>
        <dbReference type="Proteomes" id="UP001152795"/>
    </source>
</evidence>
<evidence type="ECO:0000313" key="1">
    <source>
        <dbReference type="EMBL" id="CAB4001678.1"/>
    </source>
</evidence>
<gene>
    <name evidence="1" type="ORF">PACLA_8A086533</name>
</gene>
<proteinExistence type="predicted"/>
<organism evidence="1 2">
    <name type="scientific">Paramuricea clavata</name>
    <name type="common">Red gorgonian</name>
    <name type="synonym">Violescent sea-whip</name>
    <dbReference type="NCBI Taxonomy" id="317549"/>
    <lineage>
        <taxon>Eukaryota</taxon>
        <taxon>Metazoa</taxon>
        <taxon>Cnidaria</taxon>
        <taxon>Anthozoa</taxon>
        <taxon>Octocorallia</taxon>
        <taxon>Malacalcyonacea</taxon>
        <taxon>Plexauridae</taxon>
        <taxon>Paramuricea</taxon>
    </lineage>
</organism>
<sequence length="149" mass="17521">MFTCAPRSYYERYQNISTYAQRLWWCYYSSSDAVVDTAQRLGAWGHFKGSGHVVGYKVSSRTGQFPDVKYVLTIQRGLKPCSTLQVYDEWLMPYYNIRSGVDCFKIWHPSTDEIQKRIIREDDYVKDDILRETLFRVCDGVYYGPTMCV</sequence>